<dbReference type="Gene3D" id="2.40.10.10">
    <property type="entry name" value="Trypsin-like serine proteases"/>
    <property type="match status" value="2"/>
</dbReference>
<dbReference type="PANTHER" id="PTHR22939:SF129">
    <property type="entry name" value="SERINE PROTEASE HTRA2, MITOCHONDRIAL"/>
    <property type="match status" value="1"/>
</dbReference>
<protein>
    <recommendedName>
        <fullName evidence="2">PDZ domain-containing protein</fullName>
    </recommendedName>
</protein>
<dbReference type="Proteomes" id="UP000759131">
    <property type="component" value="Unassembled WGS sequence"/>
</dbReference>
<evidence type="ECO:0000313" key="4">
    <source>
        <dbReference type="Proteomes" id="UP000759131"/>
    </source>
</evidence>
<dbReference type="InterPro" id="IPR036034">
    <property type="entry name" value="PDZ_sf"/>
</dbReference>
<feature type="domain" description="PDZ" evidence="2">
    <location>
        <begin position="331"/>
        <end position="383"/>
    </location>
</feature>
<dbReference type="AlphaFoldDB" id="A0A7R9KF91"/>
<reference evidence="3" key="1">
    <citation type="submission" date="2020-11" db="EMBL/GenBank/DDBJ databases">
        <authorList>
            <person name="Tran Van P."/>
        </authorList>
    </citation>
    <scope>NUCLEOTIDE SEQUENCE</scope>
</reference>
<accession>A0A7R9KF91</accession>
<dbReference type="InterPro" id="IPR043504">
    <property type="entry name" value="Peptidase_S1_PA_chymotrypsin"/>
</dbReference>
<dbReference type="EMBL" id="CAJPIZ010000891">
    <property type="protein sequence ID" value="CAG2102466.1"/>
    <property type="molecule type" value="Genomic_DNA"/>
</dbReference>
<dbReference type="InterPro" id="IPR009003">
    <property type="entry name" value="Peptidase_S1_PA"/>
</dbReference>
<name>A0A7R9KF91_9ACAR</name>
<sequence>MFKIYLIANMYRLNTLFTKYSKSVPLVASIPAIIAGNDWYEYIRHNNTTKSHTNSSFKLSLTLRSAHLEDTATADHMSQVYERVLPSVVKVFLKEGNGSGSLVDDSGLIVTNAHVTEDWPRVMIHLSESMPKSVLFGEDDYNTGDDDDDDPYKYFADTEDEYTDELPGHVIYCDKTLDLAVVRVFTAPNAIPALTVVDRDLQPGEPVMPIGMGGSVPFCCSFGEVQFVGMSTDRGAVNVPQLQHNAISIPGYSGGPVVDRDGNVVAVSYWGGAHNNSAILAKDVLGVLDKAKRFEKEMITKRYDMGVKRSLGSVLERTDDGLVVTGLGIKAADGLLLKDRIVKINGKPLKTFTQLEEAMQSLDKDQPLELTVNSKGKDSDIKITPLTGLHSNKTAIAATIATNYWIQYHRRDGQSLQLVANNGSNGHSMLRNVQMTGKPVPTQPVNRPKMFSEEWFSPFVSVMESHRMSDRKAGIDSRDHNDISGFICHKRGFVLASSGTNAPKNGQFLVRMNSGREFVAHLVNKLPEFELMVLMLDDNTVTDWPTVDWGEPSALGLDDTVLSIGFDKCMDRDFVLNGTVIDRSIAGNDVNSIKALDRGLQYGVTNHRYIHHTSLIGNRPALINTAGQVVGITFHTYSYTDHIAVPIDNPLIVGLKGFMDTYNWEREGPLLGLVVYYLNDELRQVLSSKYPDVNAEGN</sequence>
<keyword evidence="4" id="KW-1185">Reference proteome</keyword>
<evidence type="ECO:0000256" key="1">
    <source>
        <dbReference type="ARBA" id="ARBA00010541"/>
    </source>
</evidence>
<organism evidence="3">
    <name type="scientific">Medioppia subpectinata</name>
    <dbReference type="NCBI Taxonomy" id="1979941"/>
    <lineage>
        <taxon>Eukaryota</taxon>
        <taxon>Metazoa</taxon>
        <taxon>Ecdysozoa</taxon>
        <taxon>Arthropoda</taxon>
        <taxon>Chelicerata</taxon>
        <taxon>Arachnida</taxon>
        <taxon>Acari</taxon>
        <taxon>Acariformes</taxon>
        <taxon>Sarcoptiformes</taxon>
        <taxon>Oribatida</taxon>
        <taxon>Brachypylina</taxon>
        <taxon>Oppioidea</taxon>
        <taxon>Oppiidae</taxon>
        <taxon>Medioppia</taxon>
    </lineage>
</organism>
<dbReference type="SUPFAM" id="SSF50494">
    <property type="entry name" value="Trypsin-like serine proteases"/>
    <property type="match status" value="2"/>
</dbReference>
<comment type="similarity">
    <text evidence="1">Belongs to the peptidase S1C family.</text>
</comment>
<dbReference type="Gene3D" id="2.40.10.120">
    <property type="match status" value="1"/>
</dbReference>
<proteinExistence type="inferred from homology"/>
<dbReference type="Pfam" id="PF13180">
    <property type="entry name" value="PDZ_2"/>
    <property type="match status" value="1"/>
</dbReference>
<dbReference type="InterPro" id="IPR001478">
    <property type="entry name" value="PDZ"/>
</dbReference>
<evidence type="ECO:0000313" key="3">
    <source>
        <dbReference type="EMBL" id="CAD7622036.1"/>
    </source>
</evidence>
<gene>
    <name evidence="3" type="ORF">OSB1V03_LOCUS2505</name>
</gene>
<dbReference type="PANTHER" id="PTHR22939">
    <property type="entry name" value="SERINE PROTEASE FAMILY S1C HTRA-RELATED"/>
    <property type="match status" value="1"/>
</dbReference>
<dbReference type="EMBL" id="OC855466">
    <property type="protein sequence ID" value="CAD7622036.1"/>
    <property type="molecule type" value="Genomic_DNA"/>
</dbReference>
<evidence type="ECO:0000259" key="2">
    <source>
        <dbReference type="Pfam" id="PF13180"/>
    </source>
</evidence>
<dbReference type="SUPFAM" id="SSF50156">
    <property type="entry name" value="PDZ domain-like"/>
    <property type="match status" value="1"/>
</dbReference>
<dbReference type="Pfam" id="PF13365">
    <property type="entry name" value="Trypsin_2"/>
    <property type="match status" value="1"/>
</dbReference>
<dbReference type="OrthoDB" id="17845at2759"/>
<feature type="non-terminal residue" evidence="3">
    <location>
        <position position="1"/>
    </location>
</feature>
<dbReference type="Gene3D" id="2.30.42.10">
    <property type="match status" value="1"/>
</dbReference>